<dbReference type="GO" id="GO:0004386">
    <property type="term" value="F:helicase activity"/>
    <property type="evidence" value="ECO:0007669"/>
    <property type="project" value="UniProtKB-KW"/>
</dbReference>
<feature type="non-terminal residue" evidence="2">
    <location>
        <position position="442"/>
    </location>
</feature>
<dbReference type="InterPro" id="IPR014001">
    <property type="entry name" value="Helicase_ATP-bd"/>
</dbReference>
<dbReference type="Proteomes" id="UP000050509">
    <property type="component" value="Unassembled WGS sequence"/>
</dbReference>
<dbReference type="SMART" id="SM00487">
    <property type="entry name" value="DEXDc"/>
    <property type="match status" value="1"/>
</dbReference>
<dbReference type="SUPFAM" id="SSF52540">
    <property type="entry name" value="P-loop containing nucleoside triphosphate hydrolases"/>
    <property type="match status" value="1"/>
</dbReference>
<dbReference type="InterPro" id="IPR038718">
    <property type="entry name" value="SNF2-like_sf"/>
</dbReference>
<evidence type="ECO:0000313" key="3">
    <source>
        <dbReference type="Proteomes" id="UP000050509"/>
    </source>
</evidence>
<dbReference type="PANTHER" id="PTHR45629:SF7">
    <property type="entry name" value="DNA EXCISION REPAIR PROTEIN ERCC-6-RELATED"/>
    <property type="match status" value="1"/>
</dbReference>
<dbReference type="InterPro" id="IPR000330">
    <property type="entry name" value="SNF2_N"/>
</dbReference>
<dbReference type="AlphaFoldDB" id="A0A0P9D0B0"/>
<keyword evidence="2" id="KW-0067">ATP-binding</keyword>
<dbReference type="PROSITE" id="PS51192">
    <property type="entry name" value="HELICASE_ATP_BIND_1"/>
    <property type="match status" value="1"/>
</dbReference>
<organism evidence="2 3">
    <name type="scientific">Kouleothrix aurantiaca</name>
    <dbReference type="NCBI Taxonomy" id="186479"/>
    <lineage>
        <taxon>Bacteria</taxon>
        <taxon>Bacillati</taxon>
        <taxon>Chloroflexota</taxon>
        <taxon>Chloroflexia</taxon>
        <taxon>Chloroflexales</taxon>
        <taxon>Roseiflexineae</taxon>
        <taxon>Roseiflexaceae</taxon>
        <taxon>Kouleothrix</taxon>
    </lineage>
</organism>
<name>A0A0P9D0B0_9CHLR</name>
<reference evidence="2 3" key="1">
    <citation type="submission" date="2015-09" db="EMBL/GenBank/DDBJ databases">
        <title>Draft genome sequence of Kouleothrix aurantiaca JCM 19913.</title>
        <authorList>
            <person name="Hemp J."/>
        </authorList>
    </citation>
    <scope>NUCLEOTIDE SEQUENCE [LARGE SCALE GENOMIC DNA]</scope>
    <source>
        <strain evidence="2 3">COM-B</strain>
    </source>
</reference>
<dbReference type="InterPro" id="IPR027417">
    <property type="entry name" value="P-loop_NTPase"/>
</dbReference>
<comment type="caution">
    <text evidence="2">The sequence shown here is derived from an EMBL/GenBank/DDBJ whole genome shotgun (WGS) entry which is preliminary data.</text>
</comment>
<dbReference type="PANTHER" id="PTHR45629">
    <property type="entry name" value="SNF2/RAD54 FAMILY MEMBER"/>
    <property type="match status" value="1"/>
</dbReference>
<dbReference type="InterPro" id="IPR057342">
    <property type="entry name" value="DEXDc_RapA"/>
</dbReference>
<dbReference type="InterPro" id="IPR050496">
    <property type="entry name" value="SNF2_RAD54_helicase_repair"/>
</dbReference>
<dbReference type="EMBL" id="LJCR01000934">
    <property type="protein sequence ID" value="KPV51390.1"/>
    <property type="molecule type" value="Genomic_DNA"/>
</dbReference>
<feature type="domain" description="Helicase ATP-binding" evidence="1">
    <location>
        <begin position="55"/>
        <end position="221"/>
    </location>
</feature>
<keyword evidence="2" id="KW-0347">Helicase</keyword>
<dbReference type="Gene3D" id="3.40.50.10810">
    <property type="entry name" value="Tandem AAA-ATPase domain"/>
    <property type="match status" value="1"/>
</dbReference>
<evidence type="ECO:0000259" key="1">
    <source>
        <dbReference type="PROSITE" id="PS51192"/>
    </source>
</evidence>
<keyword evidence="2" id="KW-0378">Hydrolase</keyword>
<protein>
    <submittedName>
        <fullName evidence="2">DEAD/DEAH box helicase</fullName>
    </submittedName>
</protein>
<keyword evidence="2" id="KW-0547">Nucleotide-binding</keyword>
<accession>A0A0P9D0B0</accession>
<dbReference type="GO" id="GO:0005524">
    <property type="term" value="F:ATP binding"/>
    <property type="evidence" value="ECO:0007669"/>
    <property type="project" value="UniProtKB-KW"/>
</dbReference>
<proteinExistence type="predicted"/>
<keyword evidence="3" id="KW-1185">Reference proteome</keyword>
<dbReference type="Pfam" id="PF00176">
    <property type="entry name" value="SNF2-rel_dom"/>
    <property type="match status" value="1"/>
</dbReference>
<sequence>MTSSSSAQLTAYHAKYFAYDLTRRFPPDSSEKLTGVVAGAQVDLNPHQVDAALFAFRSPLSKGVLLADEVGLGKTIEAGLVLSQKWAESKRRMLVITPSNLRKQWFQELTEKFFLPCRILESRSYTAQARSKPGNPFLGPEVVICSYQFARSKANDIRAIPWDLVVIDEAHRLRNVYKPSNIIANTLKQSLAGRSKLLLTATPLQNSLLELFGLVSFIDEHTFGDIKSFREQFTNLNQAQIFQTLKARIAPICHRTLRRQVTAYVPYTKRLPIVEEFTPEASEERLYELVSEYLRREDLHALPASQRTLITLVLRKLLASSTFAIAGALVSIASRLREKLEQHALASTLEDALDADYEALDETAEEWPDDADAPELSDDDQVAIRREIAELDSFAELARSIQQNSKGVALLKALGVAFAKARAIGAAEKAIIFTESRRTQDY</sequence>
<dbReference type="CDD" id="cd18011">
    <property type="entry name" value="DEXDc_RapA"/>
    <property type="match status" value="1"/>
</dbReference>
<gene>
    <name evidence="2" type="ORF">SE17_21455</name>
</gene>
<evidence type="ECO:0000313" key="2">
    <source>
        <dbReference type="EMBL" id="KPV51390.1"/>
    </source>
</evidence>